<dbReference type="EnsemblPlants" id="Kaladp0101s0176.1.v1.1">
    <property type="protein sequence ID" value="Kaladp0101s0176.1.v1.1.CDS.1"/>
    <property type="gene ID" value="Kaladp0101s0176.v1.1"/>
</dbReference>
<keyword evidence="2" id="KW-1133">Transmembrane helix</keyword>
<evidence type="ECO:0000256" key="2">
    <source>
        <dbReference type="SAM" id="Phobius"/>
    </source>
</evidence>
<accession>A0A7N0V651</accession>
<keyword evidence="3" id="KW-0732">Signal</keyword>
<reference evidence="4" key="1">
    <citation type="submission" date="2021-01" db="UniProtKB">
        <authorList>
            <consortium name="EnsemblPlants"/>
        </authorList>
    </citation>
    <scope>IDENTIFICATION</scope>
</reference>
<name>A0A7N0V651_KALFE</name>
<feature type="compositionally biased region" description="Low complexity" evidence="1">
    <location>
        <begin position="80"/>
        <end position="89"/>
    </location>
</feature>
<keyword evidence="2" id="KW-0472">Membrane</keyword>
<feature type="region of interest" description="Disordered" evidence="1">
    <location>
        <begin position="65"/>
        <end position="89"/>
    </location>
</feature>
<evidence type="ECO:0000313" key="5">
    <source>
        <dbReference type="Proteomes" id="UP000594263"/>
    </source>
</evidence>
<dbReference type="AlphaFoldDB" id="A0A7N0V651"/>
<sequence>MNYVRLVFSICLIALLFLSQTHLNFADEPALPSPGNDLAHPLEHGKNVPVAEPSFGSLRKLKISSKRRARGSGVVGGRASGSSAAPPVVPSSVHVASALVASMLFSLFFI</sequence>
<feature type="chain" id="PRO_5029574007" description="Transmembrane protein" evidence="3">
    <location>
        <begin position="27"/>
        <end position="110"/>
    </location>
</feature>
<evidence type="ECO:0008006" key="6">
    <source>
        <dbReference type="Google" id="ProtNLM"/>
    </source>
</evidence>
<keyword evidence="2" id="KW-0812">Transmembrane</keyword>
<protein>
    <recommendedName>
        <fullName evidence="6">Transmembrane protein</fullName>
    </recommendedName>
</protein>
<dbReference type="Gramene" id="Kaladp0101s0176.1.v1.1">
    <property type="protein sequence ID" value="Kaladp0101s0176.1.v1.1.CDS.1"/>
    <property type="gene ID" value="Kaladp0101s0176.v1.1"/>
</dbReference>
<proteinExistence type="predicted"/>
<keyword evidence="5" id="KW-1185">Reference proteome</keyword>
<organism evidence="4 5">
    <name type="scientific">Kalanchoe fedtschenkoi</name>
    <name type="common">Lavender scallops</name>
    <name type="synonym">South American air plant</name>
    <dbReference type="NCBI Taxonomy" id="63787"/>
    <lineage>
        <taxon>Eukaryota</taxon>
        <taxon>Viridiplantae</taxon>
        <taxon>Streptophyta</taxon>
        <taxon>Embryophyta</taxon>
        <taxon>Tracheophyta</taxon>
        <taxon>Spermatophyta</taxon>
        <taxon>Magnoliopsida</taxon>
        <taxon>eudicotyledons</taxon>
        <taxon>Gunneridae</taxon>
        <taxon>Pentapetalae</taxon>
        <taxon>Saxifragales</taxon>
        <taxon>Crassulaceae</taxon>
        <taxon>Kalanchoe</taxon>
    </lineage>
</organism>
<dbReference type="Proteomes" id="UP000594263">
    <property type="component" value="Unplaced"/>
</dbReference>
<evidence type="ECO:0000256" key="3">
    <source>
        <dbReference type="SAM" id="SignalP"/>
    </source>
</evidence>
<evidence type="ECO:0000313" key="4">
    <source>
        <dbReference type="EnsemblPlants" id="Kaladp0101s0176.1.v1.1.CDS.1"/>
    </source>
</evidence>
<evidence type="ECO:0000256" key="1">
    <source>
        <dbReference type="SAM" id="MobiDB-lite"/>
    </source>
</evidence>
<feature type="signal peptide" evidence="3">
    <location>
        <begin position="1"/>
        <end position="26"/>
    </location>
</feature>
<feature type="transmembrane region" description="Helical" evidence="2">
    <location>
        <begin position="88"/>
        <end position="109"/>
    </location>
</feature>